<dbReference type="SUPFAM" id="SSF48726">
    <property type="entry name" value="Immunoglobulin"/>
    <property type="match status" value="1"/>
</dbReference>
<dbReference type="SMART" id="SM00409">
    <property type="entry name" value="IG"/>
    <property type="match status" value="1"/>
</dbReference>
<dbReference type="Gene3D" id="2.60.40.10">
    <property type="entry name" value="Immunoglobulins"/>
    <property type="match status" value="1"/>
</dbReference>
<dbReference type="PANTHER" id="PTHR47633">
    <property type="entry name" value="IMMUNOGLOBULIN"/>
    <property type="match status" value="1"/>
</dbReference>
<protein>
    <recommendedName>
        <fullName evidence="1">Ig-like domain-containing protein</fullName>
    </recommendedName>
</protein>
<dbReference type="Proteomes" id="UP000694555">
    <property type="component" value="Unplaced"/>
</dbReference>
<organism evidence="2 3">
    <name type="scientific">Buteo japonicus</name>
    <dbReference type="NCBI Taxonomy" id="224669"/>
    <lineage>
        <taxon>Eukaryota</taxon>
        <taxon>Metazoa</taxon>
        <taxon>Chordata</taxon>
        <taxon>Craniata</taxon>
        <taxon>Vertebrata</taxon>
        <taxon>Euteleostomi</taxon>
        <taxon>Archelosauria</taxon>
        <taxon>Archosauria</taxon>
        <taxon>Dinosauria</taxon>
        <taxon>Saurischia</taxon>
        <taxon>Theropoda</taxon>
        <taxon>Coelurosauria</taxon>
        <taxon>Aves</taxon>
        <taxon>Neognathae</taxon>
        <taxon>Neoaves</taxon>
        <taxon>Telluraves</taxon>
        <taxon>Accipitrimorphae</taxon>
        <taxon>Accipitriformes</taxon>
        <taxon>Accipitridae</taxon>
        <taxon>Accipitrinae</taxon>
        <taxon>Buteo</taxon>
    </lineage>
</organism>
<dbReference type="InterPro" id="IPR013783">
    <property type="entry name" value="Ig-like_fold"/>
</dbReference>
<name>A0A8C0HKA8_9AVES</name>
<feature type="domain" description="Ig-like" evidence="1">
    <location>
        <begin position="25"/>
        <end position="115"/>
    </location>
</feature>
<reference evidence="2" key="1">
    <citation type="submission" date="2025-08" db="UniProtKB">
        <authorList>
            <consortium name="Ensembl"/>
        </authorList>
    </citation>
    <scope>IDENTIFICATION</scope>
</reference>
<sequence>MKMNLDKIIPSLYNTSFLTERKLPPSFTRKLRDVHETVGLPVTFDCGIAGSEPIEVSWFKDGVRVKEDYNVHTSFVDNVATLRILKTDRSLIGQYTCTATNAIGTASSSGRLVLTGQWAVKNLMEIS</sequence>
<dbReference type="AlphaFoldDB" id="A0A8C0HKA8"/>
<dbReference type="Pfam" id="PF07679">
    <property type="entry name" value="I-set"/>
    <property type="match status" value="1"/>
</dbReference>
<evidence type="ECO:0000313" key="3">
    <source>
        <dbReference type="Proteomes" id="UP000694555"/>
    </source>
</evidence>
<dbReference type="CDD" id="cd00096">
    <property type="entry name" value="Ig"/>
    <property type="match status" value="1"/>
</dbReference>
<dbReference type="PROSITE" id="PS50835">
    <property type="entry name" value="IG_LIKE"/>
    <property type="match status" value="1"/>
</dbReference>
<dbReference type="SMART" id="SM00408">
    <property type="entry name" value="IGc2"/>
    <property type="match status" value="1"/>
</dbReference>
<dbReference type="InterPro" id="IPR007110">
    <property type="entry name" value="Ig-like_dom"/>
</dbReference>
<dbReference type="InterPro" id="IPR003599">
    <property type="entry name" value="Ig_sub"/>
</dbReference>
<evidence type="ECO:0000259" key="1">
    <source>
        <dbReference type="PROSITE" id="PS50835"/>
    </source>
</evidence>
<reference evidence="2" key="2">
    <citation type="submission" date="2025-09" db="UniProtKB">
        <authorList>
            <consortium name="Ensembl"/>
        </authorList>
    </citation>
    <scope>IDENTIFICATION</scope>
</reference>
<evidence type="ECO:0000313" key="2">
    <source>
        <dbReference type="Ensembl" id="ENSBJAP00000010350.1"/>
    </source>
</evidence>
<dbReference type="InterPro" id="IPR036179">
    <property type="entry name" value="Ig-like_dom_sf"/>
</dbReference>
<dbReference type="PANTHER" id="PTHR47633:SF4">
    <property type="entry name" value="MYOPALLADIN ISOFORM X1"/>
    <property type="match status" value="1"/>
</dbReference>
<keyword evidence="3" id="KW-1185">Reference proteome</keyword>
<dbReference type="InterPro" id="IPR003598">
    <property type="entry name" value="Ig_sub2"/>
</dbReference>
<accession>A0A8C0HKA8</accession>
<proteinExistence type="predicted"/>
<dbReference type="Ensembl" id="ENSBJAT00000010647.1">
    <property type="protein sequence ID" value="ENSBJAP00000010350.1"/>
    <property type="gene ID" value="ENSBJAG00000007060.1"/>
</dbReference>
<dbReference type="InterPro" id="IPR013098">
    <property type="entry name" value="Ig_I-set"/>
</dbReference>